<evidence type="ECO:0008006" key="4">
    <source>
        <dbReference type="Google" id="ProtNLM"/>
    </source>
</evidence>
<gene>
    <name evidence="2" type="ORF">ASPWEDRAFT_185104</name>
</gene>
<name>A0A1L9RCF4_ASPWE</name>
<protein>
    <recommendedName>
        <fullName evidence="4">Cyanovirin-N domain-containing protein</fullName>
    </recommendedName>
</protein>
<keyword evidence="1" id="KW-0732">Signal</keyword>
<accession>A0A1L9RCF4</accession>
<dbReference type="EMBL" id="KV878214">
    <property type="protein sequence ID" value="OJJ32600.1"/>
    <property type="molecule type" value="Genomic_DNA"/>
</dbReference>
<feature type="chain" id="PRO_5012001808" description="Cyanovirin-N domain-containing protein" evidence="1">
    <location>
        <begin position="19"/>
        <end position="131"/>
    </location>
</feature>
<evidence type="ECO:0000256" key="1">
    <source>
        <dbReference type="SAM" id="SignalP"/>
    </source>
</evidence>
<evidence type="ECO:0000313" key="2">
    <source>
        <dbReference type="EMBL" id="OJJ32600.1"/>
    </source>
</evidence>
<dbReference type="AlphaFoldDB" id="A0A1L9RCF4"/>
<organism evidence="2 3">
    <name type="scientific">Aspergillus wentii DTO 134E9</name>
    <dbReference type="NCBI Taxonomy" id="1073089"/>
    <lineage>
        <taxon>Eukaryota</taxon>
        <taxon>Fungi</taxon>
        <taxon>Dikarya</taxon>
        <taxon>Ascomycota</taxon>
        <taxon>Pezizomycotina</taxon>
        <taxon>Eurotiomycetes</taxon>
        <taxon>Eurotiomycetidae</taxon>
        <taxon>Eurotiales</taxon>
        <taxon>Aspergillaceae</taxon>
        <taxon>Aspergillus</taxon>
        <taxon>Aspergillus subgen. Cremei</taxon>
    </lineage>
</organism>
<dbReference type="GeneID" id="63747911"/>
<dbReference type="Proteomes" id="UP000184383">
    <property type="component" value="Unassembled WGS sequence"/>
</dbReference>
<keyword evidence="3" id="KW-1185">Reference proteome</keyword>
<dbReference type="VEuPathDB" id="FungiDB:ASPWEDRAFT_185104"/>
<reference evidence="3" key="1">
    <citation type="journal article" date="2017" name="Genome Biol.">
        <title>Comparative genomics reveals high biological diversity and specific adaptations in the industrially and medically important fungal genus Aspergillus.</title>
        <authorList>
            <person name="de Vries R.P."/>
            <person name="Riley R."/>
            <person name="Wiebenga A."/>
            <person name="Aguilar-Osorio G."/>
            <person name="Amillis S."/>
            <person name="Uchima C.A."/>
            <person name="Anderluh G."/>
            <person name="Asadollahi M."/>
            <person name="Askin M."/>
            <person name="Barry K."/>
            <person name="Battaglia E."/>
            <person name="Bayram O."/>
            <person name="Benocci T."/>
            <person name="Braus-Stromeyer S.A."/>
            <person name="Caldana C."/>
            <person name="Canovas D."/>
            <person name="Cerqueira G.C."/>
            <person name="Chen F."/>
            <person name="Chen W."/>
            <person name="Choi C."/>
            <person name="Clum A."/>
            <person name="Dos Santos R.A."/>
            <person name="Damasio A.R."/>
            <person name="Diallinas G."/>
            <person name="Emri T."/>
            <person name="Fekete E."/>
            <person name="Flipphi M."/>
            <person name="Freyberg S."/>
            <person name="Gallo A."/>
            <person name="Gournas C."/>
            <person name="Habgood R."/>
            <person name="Hainaut M."/>
            <person name="Harispe M.L."/>
            <person name="Henrissat B."/>
            <person name="Hilden K.S."/>
            <person name="Hope R."/>
            <person name="Hossain A."/>
            <person name="Karabika E."/>
            <person name="Karaffa L."/>
            <person name="Karanyi Z."/>
            <person name="Krasevec N."/>
            <person name="Kuo A."/>
            <person name="Kusch H."/>
            <person name="LaButti K."/>
            <person name="Lagendijk E.L."/>
            <person name="Lapidus A."/>
            <person name="Levasseur A."/>
            <person name="Lindquist E."/>
            <person name="Lipzen A."/>
            <person name="Logrieco A.F."/>
            <person name="MacCabe A."/>
            <person name="Maekelae M.R."/>
            <person name="Malavazi I."/>
            <person name="Melin P."/>
            <person name="Meyer V."/>
            <person name="Mielnichuk N."/>
            <person name="Miskei M."/>
            <person name="Molnar A.P."/>
            <person name="Mule G."/>
            <person name="Ngan C.Y."/>
            <person name="Orejas M."/>
            <person name="Orosz E."/>
            <person name="Ouedraogo J.P."/>
            <person name="Overkamp K.M."/>
            <person name="Park H.-S."/>
            <person name="Perrone G."/>
            <person name="Piumi F."/>
            <person name="Punt P.J."/>
            <person name="Ram A.F."/>
            <person name="Ramon A."/>
            <person name="Rauscher S."/>
            <person name="Record E."/>
            <person name="Riano-Pachon D.M."/>
            <person name="Robert V."/>
            <person name="Roehrig J."/>
            <person name="Ruller R."/>
            <person name="Salamov A."/>
            <person name="Salih N.S."/>
            <person name="Samson R.A."/>
            <person name="Sandor E."/>
            <person name="Sanguinetti M."/>
            <person name="Schuetze T."/>
            <person name="Sepcic K."/>
            <person name="Shelest E."/>
            <person name="Sherlock G."/>
            <person name="Sophianopoulou V."/>
            <person name="Squina F.M."/>
            <person name="Sun H."/>
            <person name="Susca A."/>
            <person name="Todd R.B."/>
            <person name="Tsang A."/>
            <person name="Unkles S.E."/>
            <person name="van de Wiele N."/>
            <person name="van Rossen-Uffink D."/>
            <person name="Oliveira J.V."/>
            <person name="Vesth T.C."/>
            <person name="Visser J."/>
            <person name="Yu J.-H."/>
            <person name="Zhou M."/>
            <person name="Andersen M.R."/>
            <person name="Archer D.B."/>
            <person name="Baker S.E."/>
            <person name="Benoit I."/>
            <person name="Brakhage A.A."/>
            <person name="Braus G.H."/>
            <person name="Fischer R."/>
            <person name="Frisvad J.C."/>
            <person name="Goldman G.H."/>
            <person name="Houbraken J."/>
            <person name="Oakley B."/>
            <person name="Pocsi I."/>
            <person name="Scazzocchio C."/>
            <person name="Seiboth B."/>
            <person name="vanKuyk P.A."/>
            <person name="Wortman J."/>
            <person name="Dyer P.S."/>
            <person name="Grigoriev I.V."/>
        </authorList>
    </citation>
    <scope>NUCLEOTIDE SEQUENCE [LARGE SCALE GENOMIC DNA]</scope>
    <source>
        <strain evidence="3">DTO 134E9</strain>
    </source>
</reference>
<feature type="signal peptide" evidence="1">
    <location>
        <begin position="1"/>
        <end position="18"/>
    </location>
</feature>
<evidence type="ECO:0000313" key="3">
    <source>
        <dbReference type="Proteomes" id="UP000184383"/>
    </source>
</evidence>
<dbReference type="RefSeq" id="XP_040686277.1">
    <property type="nucleotide sequence ID" value="XM_040832063.1"/>
</dbReference>
<dbReference type="OrthoDB" id="4474182at2759"/>
<sequence>MKPIMLSSLLALLPEASAIPDKSPMKRDPGPAWPFDLYQNIHCSGLGQIYTGNGSSPCHTHIGGGGALGYIPTTIDPNCTVLLYSDKNCTDSIGNITATSRPKCQVSENGGNDTLITSFDVRCGYSPVRRW</sequence>
<proteinExistence type="predicted"/>